<accession>A0AAV7VEB8</accession>
<proteinExistence type="predicted"/>
<name>A0AAV7VEB8_PLEWA</name>
<reference evidence="1" key="1">
    <citation type="journal article" date="2022" name="bioRxiv">
        <title>Sequencing and chromosome-scale assembly of the giantPleurodeles waltlgenome.</title>
        <authorList>
            <person name="Brown T."/>
            <person name="Elewa A."/>
            <person name="Iarovenko S."/>
            <person name="Subramanian E."/>
            <person name="Araus A.J."/>
            <person name="Petzold A."/>
            <person name="Susuki M."/>
            <person name="Suzuki K.-i.T."/>
            <person name="Hayashi T."/>
            <person name="Toyoda A."/>
            <person name="Oliveira C."/>
            <person name="Osipova E."/>
            <person name="Leigh N.D."/>
            <person name="Simon A."/>
            <person name="Yun M.H."/>
        </authorList>
    </citation>
    <scope>NUCLEOTIDE SEQUENCE</scope>
    <source>
        <strain evidence="1">20211129_DDA</strain>
        <tissue evidence="1">Liver</tissue>
    </source>
</reference>
<gene>
    <name evidence="1" type="ORF">NDU88_002240</name>
</gene>
<evidence type="ECO:0000313" key="2">
    <source>
        <dbReference type="Proteomes" id="UP001066276"/>
    </source>
</evidence>
<dbReference type="Proteomes" id="UP001066276">
    <property type="component" value="Chromosome 2_1"/>
</dbReference>
<dbReference type="AlphaFoldDB" id="A0AAV7VEB8"/>
<organism evidence="1 2">
    <name type="scientific">Pleurodeles waltl</name>
    <name type="common">Iberian ribbed newt</name>
    <dbReference type="NCBI Taxonomy" id="8319"/>
    <lineage>
        <taxon>Eukaryota</taxon>
        <taxon>Metazoa</taxon>
        <taxon>Chordata</taxon>
        <taxon>Craniata</taxon>
        <taxon>Vertebrata</taxon>
        <taxon>Euteleostomi</taxon>
        <taxon>Amphibia</taxon>
        <taxon>Batrachia</taxon>
        <taxon>Caudata</taxon>
        <taxon>Salamandroidea</taxon>
        <taxon>Salamandridae</taxon>
        <taxon>Pleurodelinae</taxon>
        <taxon>Pleurodeles</taxon>
    </lineage>
</organism>
<keyword evidence="2" id="KW-1185">Reference proteome</keyword>
<sequence>MLDNRVFCSKGTTTGSSLINSFNNKPHQHMFKWSLQGAWPECRPRWTLGREDIIWPQSLLITLLQCPARASDLQCPTCTGEGLRLAVKHNAGCHGLTRPLEARWEQGPRVSLRAGLQRARPEVMTGRGGPHCRLDSGVVLPYPAQGAHAALRRSAPCSWGLLRGLLPVLCVLGPSDQAISPTTVAAA</sequence>
<evidence type="ECO:0000313" key="1">
    <source>
        <dbReference type="EMBL" id="KAJ1198399.1"/>
    </source>
</evidence>
<protein>
    <submittedName>
        <fullName evidence="1">Uncharacterized protein</fullName>
    </submittedName>
</protein>
<comment type="caution">
    <text evidence="1">The sequence shown here is derived from an EMBL/GenBank/DDBJ whole genome shotgun (WGS) entry which is preliminary data.</text>
</comment>
<dbReference type="EMBL" id="JANPWB010000003">
    <property type="protein sequence ID" value="KAJ1198399.1"/>
    <property type="molecule type" value="Genomic_DNA"/>
</dbReference>